<reference evidence="1" key="1">
    <citation type="submission" date="2024-01" db="EMBL/GenBank/DDBJ databases">
        <title>New evidence supports the origin of RcGTA from prophage.</title>
        <authorList>
            <person name="Xu Y."/>
            <person name="Liu B."/>
            <person name="Chen F."/>
        </authorList>
    </citation>
    <scope>NUCLEOTIDE SEQUENCE</scope>
</reference>
<evidence type="ECO:0000313" key="1">
    <source>
        <dbReference type="EMBL" id="XAG98211.1"/>
    </source>
</evidence>
<sequence length="79" mass="8295">MDWEAKRTLLLAAASAASGAVTDLVEAARTATGQNLTQANQIETIGMIIDALRLTLEAKGGQGDELLLVTLDKWIADNG</sequence>
<organism evidence="1">
    <name type="scientific">Mesorhizobium phage vB_MseS-P1</name>
    <dbReference type="NCBI Taxonomy" id="3120101"/>
    <lineage>
        <taxon>Viruses</taxon>
    </lineage>
</organism>
<name>A0AB38ZLG9_9VIRU</name>
<protein>
    <submittedName>
        <fullName evidence="1">Uncharacterized protein</fullName>
    </submittedName>
</protein>
<dbReference type="EMBL" id="PP232116">
    <property type="protein sequence ID" value="XAG98211.1"/>
    <property type="molecule type" value="Genomic_DNA"/>
</dbReference>
<gene>
    <name evidence="1" type="ORF">vBMseSP1_gp7</name>
</gene>
<accession>A0AB38ZLG9</accession>
<proteinExistence type="predicted"/>